<dbReference type="AlphaFoldDB" id="A0A3N2Q7C8"/>
<gene>
    <name evidence="1" type="ORF">SODALDRAFT_326688</name>
</gene>
<evidence type="ECO:0000313" key="1">
    <source>
        <dbReference type="EMBL" id="ROT42525.1"/>
    </source>
</evidence>
<dbReference type="RefSeq" id="XP_028470331.1">
    <property type="nucleotide sequence ID" value="XM_028610230.1"/>
</dbReference>
<dbReference type="OrthoDB" id="2013972at2759"/>
<keyword evidence="2" id="KW-1185">Reference proteome</keyword>
<protein>
    <recommendedName>
        <fullName evidence="3">Methyltransferase type 11 domain-containing protein</fullName>
    </recommendedName>
</protein>
<dbReference type="STRING" id="1314773.A0A3N2Q7C8"/>
<dbReference type="Gene3D" id="3.40.50.150">
    <property type="entry name" value="Vaccinia Virus protein VP39"/>
    <property type="match status" value="1"/>
</dbReference>
<sequence length="190" mass="21463">MEHEQGWNLDGNKFDFIHLRHTLHSVRNMPELFRRAYEHLKPGGYFEVQEVETKVRCDDGTVPPGNDYALRAWLDAVAAGLRVRGGSDLRGISYATAEMRAAGFEAVEELSRKCPVGAWAADERRRVCGGLLAESLIGGIWGLSARPLAAIGWTRPQIEMLLVTVRDHVRNPRHHAYMNFLTVYGRKPLR</sequence>
<dbReference type="CDD" id="cd02440">
    <property type="entry name" value="AdoMet_MTases"/>
    <property type="match status" value="1"/>
</dbReference>
<accession>A0A3N2Q7C8</accession>
<organism evidence="1 2">
    <name type="scientific">Sodiomyces alkalinus (strain CBS 110278 / VKM F-3762 / F11)</name>
    <name type="common">Alkaliphilic filamentous fungus</name>
    <dbReference type="NCBI Taxonomy" id="1314773"/>
    <lineage>
        <taxon>Eukaryota</taxon>
        <taxon>Fungi</taxon>
        <taxon>Dikarya</taxon>
        <taxon>Ascomycota</taxon>
        <taxon>Pezizomycotina</taxon>
        <taxon>Sordariomycetes</taxon>
        <taxon>Hypocreomycetidae</taxon>
        <taxon>Glomerellales</taxon>
        <taxon>Plectosphaerellaceae</taxon>
        <taxon>Sodiomyces</taxon>
    </lineage>
</organism>
<evidence type="ECO:0008006" key="3">
    <source>
        <dbReference type="Google" id="ProtNLM"/>
    </source>
</evidence>
<dbReference type="Pfam" id="PF13489">
    <property type="entry name" value="Methyltransf_23"/>
    <property type="match status" value="1"/>
</dbReference>
<evidence type="ECO:0000313" key="2">
    <source>
        <dbReference type="Proteomes" id="UP000272025"/>
    </source>
</evidence>
<dbReference type="SUPFAM" id="SSF53335">
    <property type="entry name" value="S-adenosyl-L-methionine-dependent methyltransferases"/>
    <property type="match status" value="1"/>
</dbReference>
<dbReference type="InterPro" id="IPR029063">
    <property type="entry name" value="SAM-dependent_MTases_sf"/>
</dbReference>
<name>A0A3N2Q7C8_SODAK</name>
<proteinExistence type="predicted"/>
<dbReference type="Proteomes" id="UP000272025">
    <property type="component" value="Unassembled WGS sequence"/>
</dbReference>
<reference evidence="1 2" key="1">
    <citation type="journal article" date="2018" name="Mol. Ecol.">
        <title>The obligate alkalophilic soda-lake fungus Sodiomyces alkalinus has shifted to a protein diet.</title>
        <authorList>
            <person name="Grum-Grzhimaylo A.A."/>
            <person name="Falkoski D.L."/>
            <person name="van den Heuvel J."/>
            <person name="Valero-Jimenez C.A."/>
            <person name="Min B."/>
            <person name="Choi I.G."/>
            <person name="Lipzen A."/>
            <person name="Daum C.G."/>
            <person name="Aanen D.K."/>
            <person name="Tsang A."/>
            <person name="Henrissat B."/>
            <person name="Bilanenko E.N."/>
            <person name="de Vries R.P."/>
            <person name="van Kan J.A.L."/>
            <person name="Grigoriev I.V."/>
            <person name="Debets A.J.M."/>
        </authorList>
    </citation>
    <scope>NUCLEOTIDE SEQUENCE [LARGE SCALE GENOMIC DNA]</scope>
    <source>
        <strain evidence="1 2">F11</strain>
    </source>
</reference>
<dbReference type="GeneID" id="39578708"/>
<dbReference type="EMBL" id="ML119051">
    <property type="protein sequence ID" value="ROT42525.1"/>
    <property type="molecule type" value="Genomic_DNA"/>
</dbReference>